<keyword evidence="5" id="KW-1185">Reference proteome</keyword>
<organism evidence="4 5">
    <name type="scientific">Litorivicinus lipolyticus</name>
    <dbReference type="NCBI Taxonomy" id="418701"/>
    <lineage>
        <taxon>Bacteria</taxon>
        <taxon>Pseudomonadati</taxon>
        <taxon>Pseudomonadota</taxon>
        <taxon>Gammaproteobacteria</taxon>
        <taxon>Oceanospirillales</taxon>
        <taxon>Litorivicinaceae</taxon>
        <taxon>Litorivicinus</taxon>
    </lineage>
</organism>
<dbReference type="Proteomes" id="UP000388235">
    <property type="component" value="Chromosome"/>
</dbReference>
<dbReference type="KEGG" id="llp:GH975_05150"/>
<dbReference type="CDD" id="cd00586">
    <property type="entry name" value="4HBT"/>
    <property type="match status" value="1"/>
</dbReference>
<dbReference type="EMBL" id="CP045871">
    <property type="protein sequence ID" value="QGG79998.1"/>
    <property type="molecule type" value="Genomic_DNA"/>
</dbReference>
<reference evidence="4 5" key="1">
    <citation type="submission" date="2019-11" db="EMBL/GenBank/DDBJ databases">
        <authorList>
            <person name="Khan S.A."/>
            <person name="Jeon C.O."/>
            <person name="Chun B.H."/>
        </authorList>
    </citation>
    <scope>NUCLEOTIDE SEQUENCE [LARGE SCALE GENOMIC DNA]</scope>
    <source>
        <strain evidence="4 5">IMCC 1097</strain>
    </source>
</reference>
<dbReference type="PANTHER" id="PTHR31793">
    <property type="entry name" value="4-HYDROXYBENZOYL-COA THIOESTERASE FAMILY MEMBER"/>
    <property type="match status" value="1"/>
</dbReference>
<gene>
    <name evidence="4" type="primary">ybgC</name>
    <name evidence="4" type="ORF">GH975_05150</name>
</gene>
<dbReference type="Pfam" id="PF03061">
    <property type="entry name" value="4HBT"/>
    <property type="match status" value="1"/>
</dbReference>
<proteinExistence type="inferred from homology"/>
<dbReference type="OrthoDB" id="9808429at2"/>
<dbReference type="AlphaFoldDB" id="A0A5Q2Q7M1"/>
<evidence type="ECO:0000256" key="2">
    <source>
        <dbReference type="ARBA" id="ARBA00022801"/>
    </source>
</evidence>
<dbReference type="InterPro" id="IPR014166">
    <property type="entry name" value="Tol-Pal_acyl-CoA_thioesterase"/>
</dbReference>
<dbReference type="RefSeq" id="WP_153713502.1">
    <property type="nucleotide sequence ID" value="NZ_CP045871.1"/>
</dbReference>
<dbReference type="NCBIfam" id="TIGR02799">
    <property type="entry name" value="thio_ybgC"/>
    <property type="match status" value="1"/>
</dbReference>
<evidence type="ECO:0000313" key="4">
    <source>
        <dbReference type="EMBL" id="QGG79998.1"/>
    </source>
</evidence>
<dbReference type="PANTHER" id="PTHR31793:SF37">
    <property type="entry name" value="ACYL-COA THIOESTER HYDROLASE YBGC"/>
    <property type="match status" value="1"/>
</dbReference>
<accession>A0A5Q2Q7M1</accession>
<comment type="similarity">
    <text evidence="1">Belongs to the 4-hydroxybenzoyl-CoA thioesterase family.</text>
</comment>
<keyword evidence="2" id="KW-0378">Hydrolase</keyword>
<dbReference type="InterPro" id="IPR006683">
    <property type="entry name" value="Thioestr_dom"/>
</dbReference>
<dbReference type="SUPFAM" id="SSF54637">
    <property type="entry name" value="Thioesterase/thiol ester dehydrase-isomerase"/>
    <property type="match status" value="1"/>
</dbReference>
<dbReference type="FunFam" id="3.10.129.10:FF:000004">
    <property type="entry name" value="Tol-pal system-associated acyl-CoA thioesterase"/>
    <property type="match status" value="1"/>
</dbReference>
<dbReference type="PIRSF" id="PIRSF003230">
    <property type="entry name" value="YbgC"/>
    <property type="match status" value="1"/>
</dbReference>
<sequence>MSNFEWPVRVYYEDTDAGGVVFYANYLAFFERARTEWLRSIELDATELRSAHSVLFVVRHVEVEYLAPAMLDDALRIVTRIAELGGSKVVFEQSAWRGEHCLVHGKVVTVCVSTETFTATRLPEAVRTTITRDIA</sequence>
<dbReference type="GO" id="GO:0047617">
    <property type="term" value="F:fatty acyl-CoA hydrolase activity"/>
    <property type="evidence" value="ECO:0007669"/>
    <property type="project" value="TreeGrafter"/>
</dbReference>
<dbReference type="NCBIfam" id="TIGR00051">
    <property type="entry name" value="YbgC/FadM family acyl-CoA thioesterase"/>
    <property type="match status" value="1"/>
</dbReference>
<dbReference type="InterPro" id="IPR006684">
    <property type="entry name" value="YbgC/YbaW"/>
</dbReference>
<protein>
    <submittedName>
        <fullName evidence="4">Tol-pal system-associated acyl-CoA thioesterase</fullName>
    </submittedName>
</protein>
<dbReference type="InterPro" id="IPR029069">
    <property type="entry name" value="HotDog_dom_sf"/>
</dbReference>
<feature type="domain" description="Thioesterase" evidence="3">
    <location>
        <begin position="18"/>
        <end position="99"/>
    </location>
</feature>
<evidence type="ECO:0000313" key="5">
    <source>
        <dbReference type="Proteomes" id="UP000388235"/>
    </source>
</evidence>
<dbReference type="InterPro" id="IPR050563">
    <property type="entry name" value="4-hydroxybenzoyl-CoA_TE"/>
</dbReference>
<evidence type="ECO:0000259" key="3">
    <source>
        <dbReference type="Pfam" id="PF03061"/>
    </source>
</evidence>
<name>A0A5Q2Q7M1_9GAMM</name>
<dbReference type="Gene3D" id="3.10.129.10">
    <property type="entry name" value="Hotdog Thioesterase"/>
    <property type="match status" value="1"/>
</dbReference>
<evidence type="ECO:0000256" key="1">
    <source>
        <dbReference type="ARBA" id="ARBA00005953"/>
    </source>
</evidence>